<reference evidence="8" key="3">
    <citation type="submission" date="2025-08" db="UniProtKB">
        <authorList>
            <consortium name="Ensembl"/>
        </authorList>
    </citation>
    <scope>IDENTIFICATION</scope>
    <source>
        <strain evidence="8">JP 163 A</strain>
    </source>
</reference>
<feature type="disulfide bond" evidence="5">
    <location>
        <begin position="271"/>
        <end position="298"/>
    </location>
</feature>
<dbReference type="Pfam" id="PF00084">
    <property type="entry name" value="Sushi"/>
    <property type="match status" value="3"/>
</dbReference>
<dbReference type="PANTHER" id="PTHR45785:SF2">
    <property type="entry name" value="COMPLEMENT FACTOR H-RELATED"/>
    <property type="match status" value="1"/>
</dbReference>
<name>A0A3B5QCM4_XIPMA</name>
<feature type="chain" id="PRO_5017255183" evidence="6">
    <location>
        <begin position="16"/>
        <end position="343"/>
    </location>
</feature>
<proteinExistence type="predicted"/>
<dbReference type="InterPro" id="IPR000436">
    <property type="entry name" value="Sushi_SCR_CCP_dom"/>
</dbReference>
<dbReference type="Ensembl" id="ENSXMAT00000032121.1">
    <property type="protein sequence ID" value="ENSXMAP00000029389.1"/>
    <property type="gene ID" value="ENSXMAG00000017841.2"/>
</dbReference>
<dbReference type="InParanoid" id="A0A3B5QCM4"/>
<evidence type="ECO:0000259" key="7">
    <source>
        <dbReference type="PROSITE" id="PS50923"/>
    </source>
</evidence>
<evidence type="ECO:0000256" key="1">
    <source>
        <dbReference type="ARBA" id="ARBA00004328"/>
    </source>
</evidence>
<dbReference type="Gene3D" id="2.10.70.10">
    <property type="entry name" value="Complement Module, domain 1"/>
    <property type="match status" value="3"/>
</dbReference>
<keyword evidence="2 5" id="KW-0768">Sushi</keyword>
<keyword evidence="4 5" id="KW-1015">Disulfide bond</keyword>
<sequence>MYLCIIFLNFSFLLADCPIPQHGENTVLTEESLLKNSFPDGTVITYECRNGYYKVSGTGTMNCVDGKWTDLKVNLPLPHFYKIKQIWFQSTLLHLCWYVLQRFLFVLCMDKGWYGKGDCVLVTCPIPTKVENGEHSWSSDDKPEYQQTIHFSCNTGYTMVGNKTIRCTKTGKYDFGPPQCIGKFLLPEANAHWLRCTLGSSSMYGRKYENVQILHESSWGAGGLCGWVQPPPYWIMEAFCPIPKGGENMNLTDESLLKKDFPAGTEVTYECIIGYEKVSGTGIMKCDDGKWTTPDIICRSESCLTCILHLTNTVIQHAFHGHLGSMCVQTFGLYCINVYLLEF</sequence>
<evidence type="ECO:0000256" key="5">
    <source>
        <dbReference type="PROSITE-ProRule" id="PRU00302"/>
    </source>
</evidence>
<protein>
    <submittedName>
        <fullName evidence="8">Complement factor H-like</fullName>
    </submittedName>
</protein>
<evidence type="ECO:0000313" key="8">
    <source>
        <dbReference type="Ensembl" id="ENSXMAP00000029389.1"/>
    </source>
</evidence>
<keyword evidence="9" id="KW-1185">Reference proteome</keyword>
<reference evidence="8" key="4">
    <citation type="submission" date="2025-09" db="UniProtKB">
        <authorList>
            <consortium name="Ensembl"/>
        </authorList>
    </citation>
    <scope>IDENTIFICATION</scope>
    <source>
        <strain evidence="8">JP 163 A</strain>
    </source>
</reference>
<dbReference type="CDD" id="cd00033">
    <property type="entry name" value="CCP"/>
    <property type="match status" value="3"/>
</dbReference>
<evidence type="ECO:0000256" key="2">
    <source>
        <dbReference type="ARBA" id="ARBA00022659"/>
    </source>
</evidence>
<comment type="caution">
    <text evidence="5">Lacks conserved residue(s) required for the propagation of feature annotation.</text>
</comment>
<reference evidence="9" key="1">
    <citation type="submission" date="2012-01" db="EMBL/GenBank/DDBJ databases">
        <authorList>
            <person name="Walter R."/>
            <person name="Schartl M."/>
            <person name="Warren W."/>
        </authorList>
    </citation>
    <scope>NUCLEOTIDE SEQUENCE [LARGE SCALE GENOMIC DNA]</scope>
    <source>
        <strain evidence="9">JP 163 A</strain>
    </source>
</reference>
<feature type="domain" description="Sushi" evidence="7">
    <location>
        <begin position="15"/>
        <end position="82"/>
    </location>
</feature>
<organism evidence="8 9">
    <name type="scientific">Xiphophorus maculatus</name>
    <name type="common">Southern platyfish</name>
    <name type="synonym">Platypoecilus maculatus</name>
    <dbReference type="NCBI Taxonomy" id="8083"/>
    <lineage>
        <taxon>Eukaryota</taxon>
        <taxon>Metazoa</taxon>
        <taxon>Chordata</taxon>
        <taxon>Craniata</taxon>
        <taxon>Vertebrata</taxon>
        <taxon>Euteleostomi</taxon>
        <taxon>Actinopterygii</taxon>
        <taxon>Neopterygii</taxon>
        <taxon>Teleostei</taxon>
        <taxon>Neoteleostei</taxon>
        <taxon>Acanthomorphata</taxon>
        <taxon>Ovalentaria</taxon>
        <taxon>Atherinomorphae</taxon>
        <taxon>Cyprinodontiformes</taxon>
        <taxon>Poeciliidae</taxon>
        <taxon>Poeciliinae</taxon>
        <taxon>Xiphophorus</taxon>
    </lineage>
</organism>
<evidence type="ECO:0000256" key="4">
    <source>
        <dbReference type="ARBA" id="ARBA00023157"/>
    </source>
</evidence>
<dbReference type="STRING" id="8083.ENSXMAP00000029389"/>
<dbReference type="InterPro" id="IPR051503">
    <property type="entry name" value="ComplSys_Reg/VirEntry_Med"/>
</dbReference>
<dbReference type="SUPFAM" id="SSF57535">
    <property type="entry name" value="Complement control module/SCR domain"/>
    <property type="match status" value="3"/>
</dbReference>
<dbReference type="GeneTree" id="ENSGT00940000174569"/>
<reference evidence="9" key="2">
    <citation type="journal article" date="2013" name="Nat. Genet.">
        <title>The genome of the platyfish, Xiphophorus maculatus, provides insights into evolutionary adaptation and several complex traits.</title>
        <authorList>
            <person name="Schartl M."/>
            <person name="Walter R.B."/>
            <person name="Shen Y."/>
            <person name="Garcia T."/>
            <person name="Catchen J."/>
            <person name="Amores A."/>
            <person name="Braasch I."/>
            <person name="Chalopin D."/>
            <person name="Volff J.N."/>
            <person name="Lesch K.P."/>
            <person name="Bisazza A."/>
            <person name="Minx P."/>
            <person name="Hillier L."/>
            <person name="Wilson R.K."/>
            <person name="Fuerstenberg S."/>
            <person name="Boore J."/>
            <person name="Searle S."/>
            <person name="Postlethwait J.H."/>
            <person name="Warren W.C."/>
        </authorList>
    </citation>
    <scope>NUCLEOTIDE SEQUENCE [LARGE SCALE GENOMIC DNA]</scope>
    <source>
        <strain evidence="9">JP 163 A</strain>
    </source>
</reference>
<dbReference type="SMART" id="SM00032">
    <property type="entry name" value="CCP"/>
    <property type="match status" value="3"/>
</dbReference>
<evidence type="ECO:0000256" key="3">
    <source>
        <dbReference type="ARBA" id="ARBA00022729"/>
    </source>
</evidence>
<feature type="domain" description="Sushi" evidence="7">
    <location>
        <begin position="122"/>
        <end position="182"/>
    </location>
</feature>
<dbReference type="Proteomes" id="UP000002852">
    <property type="component" value="Unassembled WGS sequence"/>
</dbReference>
<feature type="domain" description="Sushi" evidence="7">
    <location>
        <begin position="238"/>
        <end position="300"/>
    </location>
</feature>
<keyword evidence="3 6" id="KW-0732">Signal</keyword>
<comment type="subcellular location">
    <subcellularLocation>
        <location evidence="1">Virion</location>
    </subcellularLocation>
</comment>
<feature type="disulfide bond" evidence="5">
    <location>
        <begin position="153"/>
        <end position="180"/>
    </location>
</feature>
<dbReference type="PANTHER" id="PTHR45785">
    <property type="entry name" value="COMPLEMENT FACTOR H-RELATED"/>
    <property type="match status" value="1"/>
</dbReference>
<dbReference type="PROSITE" id="PS50923">
    <property type="entry name" value="SUSHI"/>
    <property type="match status" value="3"/>
</dbReference>
<dbReference type="InterPro" id="IPR035976">
    <property type="entry name" value="Sushi/SCR/CCP_sf"/>
</dbReference>
<dbReference type="AlphaFoldDB" id="A0A3B5QCM4"/>
<feature type="signal peptide" evidence="6">
    <location>
        <begin position="1"/>
        <end position="15"/>
    </location>
</feature>
<evidence type="ECO:0000313" key="9">
    <source>
        <dbReference type="Proteomes" id="UP000002852"/>
    </source>
</evidence>
<evidence type="ECO:0000256" key="6">
    <source>
        <dbReference type="SAM" id="SignalP"/>
    </source>
</evidence>
<accession>A0A3B5QCM4</accession>
<feature type="disulfide bond" evidence="5">
    <location>
        <begin position="124"/>
        <end position="167"/>
    </location>
</feature>